<keyword evidence="1" id="KW-1133">Transmembrane helix</keyword>
<sequence length="166" mass="19767">METRTFLYIILSVVALILIAQYFIYKTKDVIHSYSNEKNEWSELICKSEMKILKKYAGEIPFGPIFIHLKTDVQNIFKKEFFSNWFYKTDKGVLFQKWNSNPLKKKNLQNITSELIYIDFMSRKEVVVLSDIKSFWLEIKKDEKNHLILVMNNVTSKEELKLSIPE</sequence>
<keyword evidence="1" id="KW-0812">Transmembrane</keyword>
<evidence type="ECO:0000313" key="4">
    <source>
        <dbReference type="Proteomes" id="UP000198858"/>
    </source>
</evidence>
<proteinExistence type="predicted"/>
<keyword evidence="4" id="KW-1185">Reference proteome</keyword>
<organism evidence="3 4">
    <name type="scientific">Christiangramia echinicola</name>
    <dbReference type="NCBI Taxonomy" id="279359"/>
    <lineage>
        <taxon>Bacteria</taxon>
        <taxon>Pseudomonadati</taxon>
        <taxon>Bacteroidota</taxon>
        <taxon>Flavobacteriia</taxon>
        <taxon>Flavobacteriales</taxon>
        <taxon>Flavobacteriaceae</taxon>
        <taxon>Christiangramia</taxon>
    </lineage>
</organism>
<keyword evidence="1" id="KW-0472">Membrane</keyword>
<evidence type="ECO:0000313" key="3">
    <source>
        <dbReference type="EMBL" id="SDR71190.1"/>
    </source>
</evidence>
<protein>
    <submittedName>
        <fullName evidence="3">Uncharacterized protein</fullName>
    </submittedName>
</protein>
<evidence type="ECO:0000313" key="2">
    <source>
        <dbReference type="EMBL" id="SDR71140.1"/>
    </source>
</evidence>
<gene>
    <name evidence="2" type="ORF">SAMN04488552_0645</name>
    <name evidence="3" type="ORF">SAMN04488552_0647</name>
</gene>
<reference evidence="3 4" key="1">
    <citation type="submission" date="2016-10" db="EMBL/GenBank/DDBJ databases">
        <authorList>
            <person name="Varghese N."/>
            <person name="Submissions S."/>
        </authorList>
    </citation>
    <scope>NUCLEOTIDE SEQUENCE [LARGE SCALE GENOMIC DNA]</scope>
    <source>
        <strain evidence="3 4">Mar_2010_102</strain>
    </source>
</reference>
<name>A0A1H1LA14_9FLAO</name>
<accession>A0A1H1LA14</accession>
<dbReference type="AlphaFoldDB" id="A0A1H1LA14"/>
<dbReference type="EMBL" id="LT629745">
    <property type="protein sequence ID" value="SDR71190.1"/>
    <property type="molecule type" value="Genomic_DNA"/>
</dbReference>
<dbReference type="EMBL" id="LT629745">
    <property type="protein sequence ID" value="SDR71140.1"/>
    <property type="molecule type" value="Genomic_DNA"/>
</dbReference>
<dbReference type="RefSeq" id="WP_089661270.1">
    <property type="nucleotide sequence ID" value="NZ_LT629745.1"/>
</dbReference>
<evidence type="ECO:0000256" key="1">
    <source>
        <dbReference type="SAM" id="Phobius"/>
    </source>
</evidence>
<dbReference type="Proteomes" id="UP000198858">
    <property type="component" value="Chromosome I"/>
</dbReference>
<feature type="transmembrane region" description="Helical" evidence="1">
    <location>
        <begin position="6"/>
        <end position="25"/>
    </location>
</feature>